<sequence>MKLGFIDGHYPMRIKHAIHMRLGSGWIRWQLWLDLEERYGENNGPLVYQLQRAIASITQGSHTVVEYFNNLTALWDELECLKPPKTCTCGLCTCGFTRITAEEENLTKLVQFLMGLDDSYDNIRNQILVMDPFPSVNKAYSMVLRVERQRMVHTQTGDSAENVALQTKWLDNRGNNGPRNGSQNLNRGGFRGKITTDKRSQDLQTKEILAVGRVMGGLYILDETSFKSVNIQQHSVPIFPSQCNISSTEDSTWLWHKRLGHPSLHSNPYPERAIETGEKGYNREISTLREQNRLSPSFPIRLLIKQSPMTEAEKMEALKRAYAEMILNTAKEAAARVMAAELGARRLEQDLVSTKEEGARMLLRLKQIIGVKTKEAENSLLSQQRRLYELESQLNEAEGIILDLRAELNQAQEQLDEAKTHKLPSRRQN</sequence>
<feature type="compositionally biased region" description="Polar residues" evidence="2">
    <location>
        <begin position="173"/>
        <end position="186"/>
    </location>
</feature>
<organism evidence="4">
    <name type="scientific">Sesamum calycinum</name>
    <dbReference type="NCBI Taxonomy" id="2727403"/>
    <lineage>
        <taxon>Eukaryota</taxon>
        <taxon>Viridiplantae</taxon>
        <taxon>Streptophyta</taxon>
        <taxon>Embryophyta</taxon>
        <taxon>Tracheophyta</taxon>
        <taxon>Spermatophyta</taxon>
        <taxon>Magnoliopsida</taxon>
        <taxon>eudicotyledons</taxon>
        <taxon>Gunneridae</taxon>
        <taxon>Pentapetalae</taxon>
        <taxon>asterids</taxon>
        <taxon>lamiids</taxon>
        <taxon>Lamiales</taxon>
        <taxon>Pedaliaceae</taxon>
        <taxon>Sesamum</taxon>
    </lineage>
</organism>
<reference evidence="4" key="1">
    <citation type="submission" date="2020-06" db="EMBL/GenBank/DDBJ databases">
        <authorList>
            <person name="Li T."/>
            <person name="Hu X."/>
            <person name="Zhang T."/>
            <person name="Song X."/>
            <person name="Zhang H."/>
            <person name="Dai N."/>
            <person name="Sheng W."/>
            <person name="Hou X."/>
            <person name="Wei L."/>
        </authorList>
    </citation>
    <scope>NUCLEOTIDE SEQUENCE</scope>
    <source>
        <strain evidence="4">KEN8</strain>
        <tissue evidence="4">Leaf</tissue>
    </source>
</reference>
<feature type="region of interest" description="Disordered" evidence="2">
    <location>
        <begin position="170"/>
        <end position="195"/>
    </location>
</feature>
<dbReference type="Pfam" id="PF13976">
    <property type="entry name" value="gag_pre-integrs"/>
    <property type="match status" value="1"/>
</dbReference>
<feature type="domain" description="GAG-pre-integrase" evidence="3">
    <location>
        <begin position="217"/>
        <end position="264"/>
    </location>
</feature>
<reference evidence="4" key="2">
    <citation type="journal article" date="2024" name="Plant">
        <title>Genomic evolution and insights into agronomic trait innovations of Sesamum species.</title>
        <authorList>
            <person name="Miao H."/>
            <person name="Wang L."/>
            <person name="Qu L."/>
            <person name="Liu H."/>
            <person name="Sun Y."/>
            <person name="Le M."/>
            <person name="Wang Q."/>
            <person name="Wei S."/>
            <person name="Zheng Y."/>
            <person name="Lin W."/>
            <person name="Duan Y."/>
            <person name="Cao H."/>
            <person name="Xiong S."/>
            <person name="Wang X."/>
            <person name="Wei L."/>
            <person name="Li C."/>
            <person name="Ma Q."/>
            <person name="Ju M."/>
            <person name="Zhao R."/>
            <person name="Li G."/>
            <person name="Mu C."/>
            <person name="Tian Q."/>
            <person name="Mei H."/>
            <person name="Zhang T."/>
            <person name="Gao T."/>
            <person name="Zhang H."/>
        </authorList>
    </citation>
    <scope>NUCLEOTIDE SEQUENCE</scope>
    <source>
        <strain evidence="4">KEN8</strain>
    </source>
</reference>
<comment type="caution">
    <text evidence="4">The sequence shown here is derived from an EMBL/GenBank/DDBJ whole genome shotgun (WGS) entry which is preliminary data.</text>
</comment>
<gene>
    <name evidence="4" type="ORF">Scaly_2103200</name>
</gene>
<evidence type="ECO:0000313" key="4">
    <source>
        <dbReference type="EMBL" id="KAL0332017.1"/>
    </source>
</evidence>
<dbReference type="AlphaFoldDB" id="A0AAW2ML42"/>
<dbReference type="PANTHER" id="PTHR34778">
    <property type="entry name" value="OS02G0580700 PROTEIN"/>
    <property type="match status" value="1"/>
</dbReference>
<dbReference type="PANTHER" id="PTHR34778:SF6">
    <property type="entry name" value="SHUGOSHIN C-TERMINAL DOMAIN-CONTAINING PROTEIN"/>
    <property type="match status" value="1"/>
</dbReference>
<dbReference type="InterPro" id="IPR025724">
    <property type="entry name" value="GAG-pre-integrase_dom"/>
</dbReference>
<dbReference type="EMBL" id="JACGWM010000013">
    <property type="protein sequence ID" value="KAL0332017.1"/>
    <property type="molecule type" value="Genomic_DNA"/>
</dbReference>
<accession>A0AAW2ML42</accession>
<proteinExistence type="predicted"/>
<keyword evidence="1" id="KW-0175">Coiled coil</keyword>
<evidence type="ECO:0000259" key="3">
    <source>
        <dbReference type="Pfam" id="PF13976"/>
    </source>
</evidence>
<name>A0AAW2ML42_9LAMI</name>
<feature type="coiled-coil region" evidence="1">
    <location>
        <begin position="387"/>
        <end position="421"/>
    </location>
</feature>
<evidence type="ECO:0000256" key="2">
    <source>
        <dbReference type="SAM" id="MobiDB-lite"/>
    </source>
</evidence>
<evidence type="ECO:0000256" key="1">
    <source>
        <dbReference type="SAM" id="Coils"/>
    </source>
</evidence>
<protein>
    <recommendedName>
        <fullName evidence="3">GAG-pre-integrase domain-containing protein</fullName>
    </recommendedName>
</protein>